<sequence length="342" mass="38548">MVFLLDDVADPMERIRRKLAVARLVDHLLEVFGADGHEYRLGPPLSLERVRRLEDKRGFTLPDSYVRFVTEIGDGGLTKESPAETGAGPSHGLITLDRRRWDRKKSTRREALIGSLTAEQWQERGRDLDELDDDAVYKLMRATHDGVLEIGCGGCSDFYGLVVTGPARGSVISASWDHIPLDQCPRIVADDFLTWYETWLDDVLNGGVRRSWQDHGLTAGEMFRRLRQGVDRGIAGVTSNLHLRMMGDLPRLKPKRLATLREYHETTDDARLRDYCLALLAQFDPDATRPLLDNATDPLLIHILATRAPSLIPSFTDRLNRMRTKGQDLADAVDLIRSVQPS</sequence>
<accession>A0A3P1WYS5</accession>
<organism evidence="2 3">
    <name type="scientific">Arachnia propionica</name>
    <dbReference type="NCBI Taxonomy" id="1750"/>
    <lineage>
        <taxon>Bacteria</taxon>
        <taxon>Bacillati</taxon>
        <taxon>Actinomycetota</taxon>
        <taxon>Actinomycetes</taxon>
        <taxon>Propionibacteriales</taxon>
        <taxon>Propionibacteriaceae</taxon>
        <taxon>Arachnia</taxon>
    </lineage>
</organism>
<name>A0A3P1WYS5_9ACTN</name>
<dbReference type="RefSeq" id="WP_125227099.1">
    <property type="nucleotide sequence ID" value="NZ_RQYT01000004.1"/>
</dbReference>
<evidence type="ECO:0000259" key="1">
    <source>
        <dbReference type="SMART" id="SM00860"/>
    </source>
</evidence>
<gene>
    <name evidence="2" type="ORF">EII35_03620</name>
</gene>
<dbReference type="InterPro" id="IPR037883">
    <property type="entry name" value="Knr4/Smi1-like_sf"/>
</dbReference>
<protein>
    <submittedName>
        <fullName evidence="2">SMI1/KNR4 family protein</fullName>
    </submittedName>
</protein>
<dbReference type="Proteomes" id="UP000280935">
    <property type="component" value="Unassembled WGS sequence"/>
</dbReference>
<dbReference type="SUPFAM" id="SSF160631">
    <property type="entry name" value="SMI1/KNR4-like"/>
    <property type="match status" value="1"/>
</dbReference>
<evidence type="ECO:0000313" key="3">
    <source>
        <dbReference type="Proteomes" id="UP000280935"/>
    </source>
</evidence>
<reference evidence="2 3" key="1">
    <citation type="submission" date="2018-11" db="EMBL/GenBank/DDBJ databases">
        <title>Genomes From Bacteria Associated with the Canine Oral Cavity: a Test Case for Automated Genome-Based Taxonomic Assignment.</title>
        <authorList>
            <person name="Coil D.A."/>
            <person name="Jospin G."/>
            <person name="Darling A.E."/>
            <person name="Wallis C."/>
            <person name="Davis I.J."/>
            <person name="Harris S."/>
            <person name="Eisen J.A."/>
            <person name="Holcombe L.J."/>
            <person name="O'Flynn C."/>
        </authorList>
    </citation>
    <scope>NUCLEOTIDE SEQUENCE [LARGE SCALE GENOMIC DNA]</scope>
    <source>
        <strain evidence="2 3">OH2822_COT-296</strain>
    </source>
</reference>
<dbReference type="Pfam" id="PF09346">
    <property type="entry name" value="SMI1_KNR4"/>
    <property type="match status" value="1"/>
</dbReference>
<evidence type="ECO:0000313" key="2">
    <source>
        <dbReference type="EMBL" id="RRD50827.1"/>
    </source>
</evidence>
<dbReference type="OrthoDB" id="1190024at2"/>
<comment type="caution">
    <text evidence="2">The sequence shown here is derived from an EMBL/GenBank/DDBJ whole genome shotgun (WGS) entry which is preliminary data.</text>
</comment>
<dbReference type="SMART" id="SM00860">
    <property type="entry name" value="SMI1_KNR4"/>
    <property type="match status" value="1"/>
</dbReference>
<proteinExistence type="predicted"/>
<dbReference type="EMBL" id="RQYT01000004">
    <property type="protein sequence ID" value="RRD50827.1"/>
    <property type="molecule type" value="Genomic_DNA"/>
</dbReference>
<feature type="domain" description="Knr4/Smi1-like" evidence="1">
    <location>
        <begin position="44"/>
        <end position="202"/>
    </location>
</feature>
<dbReference type="AlphaFoldDB" id="A0A3P1WYS5"/>
<dbReference type="InterPro" id="IPR018958">
    <property type="entry name" value="Knr4/Smi1-like_dom"/>
</dbReference>